<evidence type="ECO:0000256" key="2">
    <source>
        <dbReference type="SAM" id="MobiDB-lite"/>
    </source>
</evidence>
<feature type="coiled-coil region" evidence="1">
    <location>
        <begin position="143"/>
        <end position="198"/>
    </location>
</feature>
<organism evidence="3 4">
    <name type="scientific">Habropoda laboriosa</name>
    <dbReference type="NCBI Taxonomy" id="597456"/>
    <lineage>
        <taxon>Eukaryota</taxon>
        <taxon>Metazoa</taxon>
        <taxon>Ecdysozoa</taxon>
        <taxon>Arthropoda</taxon>
        <taxon>Hexapoda</taxon>
        <taxon>Insecta</taxon>
        <taxon>Pterygota</taxon>
        <taxon>Neoptera</taxon>
        <taxon>Endopterygota</taxon>
        <taxon>Hymenoptera</taxon>
        <taxon>Apocrita</taxon>
        <taxon>Aculeata</taxon>
        <taxon>Apoidea</taxon>
        <taxon>Anthophila</taxon>
        <taxon>Apidae</taxon>
        <taxon>Habropoda</taxon>
    </lineage>
</organism>
<protein>
    <submittedName>
        <fullName evidence="3">Uncharacterized protein</fullName>
    </submittedName>
</protein>
<dbReference type="STRING" id="597456.A0A0L7RAR3"/>
<dbReference type="Proteomes" id="UP000053825">
    <property type="component" value="Unassembled WGS sequence"/>
</dbReference>
<evidence type="ECO:0000313" key="3">
    <source>
        <dbReference type="EMBL" id="KOC67954.1"/>
    </source>
</evidence>
<evidence type="ECO:0000313" key="4">
    <source>
        <dbReference type="Proteomes" id="UP000053825"/>
    </source>
</evidence>
<name>A0A0L7RAR3_9HYME</name>
<accession>A0A0L7RAR3</accession>
<evidence type="ECO:0000256" key="1">
    <source>
        <dbReference type="SAM" id="Coils"/>
    </source>
</evidence>
<sequence length="512" mass="59063">MGQVSDLGDLDKSLNPKANDMRQEPPIPVERIIVTEKPIVETQKSVDNILATFAPVIKKIVEEIKTMDESFHEQSNILIKNDLITTAETVTAKGEENNPLGVKENFIDTQKNDNFIHSDAIKKEESELAADAEVANILTVERHEKLRKTLEKHKQEQLQMMEEQKEILKDLKEQKEEIERQKQKIVKDTQELKENEEKQKVLNDKSVAQVNDNFTNLDSNSEKEYLKKRKESKSDKAVNSVPSNNENINKEQNIQMDTNRSSFSTKDVNDKMLSDNKINDERSKEIEIRSNNSKVLIKGPILNALTKRVSQKSISVNENDETIHENKDNSNNLQEKSNLKVEKVQHEYFLPIALKMRNQTNMENTFMPIVNKSEENVQAIRRDILENHEREKREINMKTEKISDKLTSDILDEKAEYLIKNFTVKDNHEKCSKQNEHMEENLANKLNQETLSENLSKSGTTEASLIKANLYLSEHGFANAVSMDPNMPIRGEYVKLKQRDLKSMDTSEDYNV</sequence>
<feature type="region of interest" description="Disordered" evidence="2">
    <location>
        <begin position="1"/>
        <end position="26"/>
    </location>
</feature>
<dbReference type="EMBL" id="KQ414618">
    <property type="protein sequence ID" value="KOC67954.1"/>
    <property type="molecule type" value="Genomic_DNA"/>
</dbReference>
<feature type="compositionally biased region" description="Low complexity" evidence="2">
    <location>
        <begin position="244"/>
        <end position="255"/>
    </location>
</feature>
<gene>
    <name evidence="3" type="ORF">WH47_12284</name>
</gene>
<proteinExistence type="predicted"/>
<keyword evidence="4" id="KW-1185">Reference proteome</keyword>
<feature type="compositionally biased region" description="Polar residues" evidence="2">
    <location>
        <begin position="256"/>
        <end position="266"/>
    </location>
</feature>
<feature type="compositionally biased region" description="Basic and acidic residues" evidence="2">
    <location>
        <begin position="9"/>
        <end position="23"/>
    </location>
</feature>
<reference evidence="3 4" key="1">
    <citation type="submission" date="2015-07" db="EMBL/GenBank/DDBJ databases">
        <title>The genome of Habropoda laboriosa.</title>
        <authorList>
            <person name="Pan H."/>
            <person name="Kapheim K."/>
        </authorList>
    </citation>
    <scope>NUCLEOTIDE SEQUENCE [LARGE SCALE GENOMIC DNA]</scope>
    <source>
        <strain evidence="3">0110345459</strain>
    </source>
</reference>
<dbReference type="AlphaFoldDB" id="A0A0L7RAR3"/>
<feature type="region of interest" description="Disordered" evidence="2">
    <location>
        <begin position="212"/>
        <end position="267"/>
    </location>
</feature>
<keyword evidence="1" id="KW-0175">Coiled coil</keyword>
<dbReference type="OrthoDB" id="513400at2759"/>
<feature type="coiled-coil region" evidence="1">
    <location>
        <begin position="385"/>
        <end position="448"/>
    </location>
</feature>